<dbReference type="RefSeq" id="WP_125261142.1">
    <property type="nucleotide sequence ID" value="NZ_CP114280.1"/>
</dbReference>
<gene>
    <name evidence="7" type="ORF">O1Q98_11135</name>
</gene>
<keyword evidence="3 6" id="KW-0812">Transmembrane</keyword>
<keyword evidence="4 6" id="KW-1133">Transmembrane helix</keyword>
<comment type="subcellular location">
    <subcellularLocation>
        <location evidence="1">Membrane</location>
        <topology evidence="1">Multi-pass membrane protein</topology>
    </subcellularLocation>
</comment>
<reference evidence="7 8" key="1">
    <citation type="submission" date="2022-12" db="EMBL/GenBank/DDBJ databases">
        <title>Complete genome sequencing of Dickeya lacustris type strain LMG30899.</title>
        <authorList>
            <person name="Dobhal S."/>
            <person name="Arizala D."/>
            <person name="Arif M."/>
        </authorList>
    </citation>
    <scope>NUCLEOTIDE SEQUENCE [LARGE SCALE GENOMIC DNA]</scope>
    <source>
        <strain evidence="7 8">LMG30899</strain>
    </source>
</reference>
<protein>
    <submittedName>
        <fullName evidence="7">Lysoplasmalogenase</fullName>
    </submittedName>
</protein>
<dbReference type="Pfam" id="PF07947">
    <property type="entry name" value="YhhN"/>
    <property type="match status" value="1"/>
</dbReference>
<dbReference type="PANTHER" id="PTHR31885:SF6">
    <property type="entry name" value="GH04784P"/>
    <property type="match status" value="1"/>
</dbReference>
<dbReference type="EMBL" id="CP114280">
    <property type="protein sequence ID" value="WFN54252.1"/>
    <property type="molecule type" value="Genomic_DNA"/>
</dbReference>
<evidence type="ECO:0000256" key="3">
    <source>
        <dbReference type="ARBA" id="ARBA00022692"/>
    </source>
</evidence>
<evidence type="ECO:0000313" key="7">
    <source>
        <dbReference type="EMBL" id="WFN54252.1"/>
    </source>
</evidence>
<feature type="transmembrane region" description="Helical" evidence="6">
    <location>
        <begin position="190"/>
        <end position="208"/>
    </location>
</feature>
<feature type="transmembrane region" description="Helical" evidence="6">
    <location>
        <begin position="76"/>
        <end position="95"/>
    </location>
</feature>
<feature type="transmembrane region" description="Helical" evidence="6">
    <location>
        <begin position="101"/>
        <end position="123"/>
    </location>
</feature>
<name>A0ABY8G2T4_9GAMM</name>
<evidence type="ECO:0000313" key="8">
    <source>
        <dbReference type="Proteomes" id="UP001219630"/>
    </source>
</evidence>
<dbReference type="PANTHER" id="PTHR31885">
    <property type="entry name" value="GH04784P"/>
    <property type="match status" value="1"/>
</dbReference>
<evidence type="ECO:0000256" key="5">
    <source>
        <dbReference type="ARBA" id="ARBA00023136"/>
    </source>
</evidence>
<evidence type="ECO:0000256" key="1">
    <source>
        <dbReference type="ARBA" id="ARBA00004141"/>
    </source>
</evidence>
<feature type="transmembrane region" description="Helical" evidence="6">
    <location>
        <begin position="130"/>
        <end position="148"/>
    </location>
</feature>
<dbReference type="InterPro" id="IPR012506">
    <property type="entry name" value="TMEM86B-like"/>
</dbReference>
<keyword evidence="5 6" id="KW-0472">Membrane</keyword>
<evidence type="ECO:0000256" key="6">
    <source>
        <dbReference type="SAM" id="Phobius"/>
    </source>
</evidence>
<feature type="transmembrane region" description="Helical" evidence="6">
    <location>
        <begin position="42"/>
        <end position="64"/>
    </location>
</feature>
<keyword evidence="8" id="KW-1185">Reference proteome</keyword>
<accession>A0ABY8G2T4</accession>
<dbReference type="Proteomes" id="UP001219630">
    <property type="component" value="Chromosome"/>
</dbReference>
<organism evidence="7 8">
    <name type="scientific">Dickeya lacustris</name>
    <dbReference type="NCBI Taxonomy" id="2259638"/>
    <lineage>
        <taxon>Bacteria</taxon>
        <taxon>Pseudomonadati</taxon>
        <taxon>Pseudomonadota</taxon>
        <taxon>Gammaproteobacteria</taxon>
        <taxon>Enterobacterales</taxon>
        <taxon>Pectobacteriaceae</taxon>
        <taxon>Dickeya</taxon>
    </lineage>
</organism>
<evidence type="ECO:0000256" key="4">
    <source>
        <dbReference type="ARBA" id="ARBA00022989"/>
    </source>
</evidence>
<proteinExistence type="inferred from homology"/>
<feature type="transmembrane region" description="Helical" evidence="6">
    <location>
        <begin position="160"/>
        <end position="178"/>
    </location>
</feature>
<comment type="similarity">
    <text evidence="2">Belongs to the TMEM86 family.</text>
</comment>
<evidence type="ECO:0000256" key="2">
    <source>
        <dbReference type="ARBA" id="ARBA00007375"/>
    </source>
</evidence>
<sequence length="209" mass="23590">MLWSFLAVFFSGWLYVDASYRGPHWQRLLFKPLTLLLMIGMVWQTPTIGVPGYFVLLALTATLIGDALVSLPEERLRWGLMAYALAHLFYTLTLFSSSLTLGFSSPLSLTLVLLASLLLTLLWRKLGRERLAVITLIIMTALMVWTAGERYVWLANEANLSLLSGAVLLFAAHAIWLVNHFRFPFRAHRALVAISYFGGHFLMVHSLYG</sequence>